<proteinExistence type="predicted"/>
<dbReference type="GO" id="GO:0005524">
    <property type="term" value="F:ATP binding"/>
    <property type="evidence" value="ECO:0007669"/>
    <property type="project" value="UniProtKB-KW"/>
</dbReference>
<dbReference type="FunFam" id="1.10.8.60:FF:000014">
    <property type="entry name" value="DNA-binding transcriptional regulator NtrC"/>
    <property type="match status" value="1"/>
</dbReference>
<dbReference type="PROSITE" id="PS50110">
    <property type="entry name" value="RESPONSE_REGULATORY"/>
    <property type="match status" value="1"/>
</dbReference>
<reference evidence="12 13" key="1">
    <citation type="submission" date="2017-02" db="EMBL/GenBank/DDBJ databases">
        <authorList>
            <person name="Peterson S.W."/>
        </authorList>
    </citation>
    <scope>NUCLEOTIDE SEQUENCE [LARGE SCALE GENOMIC DNA]</scope>
    <source>
        <strain evidence="12 13">M1</strain>
    </source>
</reference>
<dbReference type="InterPro" id="IPR011006">
    <property type="entry name" value="CheY-like_superfamily"/>
</dbReference>
<dbReference type="Gene3D" id="1.10.8.60">
    <property type="match status" value="1"/>
</dbReference>
<sequence>MNKLLIIDDEKAICNSLKFAFEDKYKTYIAKDFPTVKKYISMYYFDIVLLDLKFGDIDGLEVLKYIKKDLGECQVIIMTAYSSIDSSIKAMKLGAWDYVLKPLSLDNLEMIIEKAIEYKNLSSRLQDMHNELSAIKSDKIIGKSKGIKDVFNLINKVKNVDVNVLITGESGTGKELVAREIHYNGKRKKERFEVVNCGAIPKNLIESELFGYEKGAFTGAVKARKGKFMLANRGTLFLDEIGEMDSKTQVKLLRIIQDKVVYPVGGEDGIKIDVRIIAATNRKLLEEIEKGNFREDLYYRLNVININMPSLRERIEDIPLLVEHFIKKYNQALNKNIKSISPEALKLLKAYNYKGNIRELENILERAIILTENEIIDVHDLPYQVIRDENIKIPDDKLIISIYDTFEVIEEKVIRKAIDKIGSKRKIAKILGISERTLWNKIKKYGI</sequence>
<dbReference type="FunFam" id="3.40.50.300:FF:000006">
    <property type="entry name" value="DNA-binding transcriptional regulator NtrC"/>
    <property type="match status" value="1"/>
</dbReference>
<dbReference type="InterPro" id="IPR003593">
    <property type="entry name" value="AAA+_ATPase"/>
</dbReference>
<keyword evidence="4" id="KW-0805">Transcription regulation</keyword>
<feature type="modified residue" description="4-aspartylphosphate" evidence="9">
    <location>
        <position position="51"/>
    </location>
</feature>
<evidence type="ECO:0000256" key="1">
    <source>
        <dbReference type="ARBA" id="ARBA00018672"/>
    </source>
</evidence>
<evidence type="ECO:0000259" key="11">
    <source>
        <dbReference type="PROSITE" id="PS50110"/>
    </source>
</evidence>
<dbReference type="InterPro" id="IPR002078">
    <property type="entry name" value="Sigma_54_int"/>
</dbReference>
<dbReference type="Pfam" id="PF25601">
    <property type="entry name" value="AAA_lid_14"/>
    <property type="match status" value="1"/>
</dbReference>
<dbReference type="SUPFAM" id="SSF46689">
    <property type="entry name" value="Homeodomain-like"/>
    <property type="match status" value="1"/>
</dbReference>
<dbReference type="GO" id="GO:0006355">
    <property type="term" value="P:regulation of DNA-templated transcription"/>
    <property type="evidence" value="ECO:0007669"/>
    <property type="project" value="InterPro"/>
</dbReference>
<dbReference type="Proteomes" id="UP000190285">
    <property type="component" value="Unassembled WGS sequence"/>
</dbReference>
<dbReference type="EMBL" id="FUZT01000013">
    <property type="protein sequence ID" value="SKC85648.1"/>
    <property type="molecule type" value="Genomic_DNA"/>
</dbReference>
<dbReference type="Gene3D" id="3.40.50.300">
    <property type="entry name" value="P-loop containing nucleotide triphosphate hydrolases"/>
    <property type="match status" value="1"/>
</dbReference>
<dbReference type="SUPFAM" id="SSF52172">
    <property type="entry name" value="CheY-like"/>
    <property type="match status" value="1"/>
</dbReference>
<dbReference type="Pfam" id="PF00158">
    <property type="entry name" value="Sigma54_activat"/>
    <property type="match status" value="1"/>
</dbReference>
<dbReference type="CDD" id="cd00009">
    <property type="entry name" value="AAA"/>
    <property type="match status" value="1"/>
</dbReference>
<keyword evidence="9" id="KW-0597">Phosphoprotein</keyword>
<evidence type="ECO:0000256" key="5">
    <source>
        <dbReference type="ARBA" id="ARBA00023125"/>
    </source>
</evidence>
<dbReference type="Gene3D" id="1.10.10.60">
    <property type="entry name" value="Homeodomain-like"/>
    <property type="match status" value="1"/>
</dbReference>
<evidence type="ECO:0000256" key="3">
    <source>
        <dbReference type="ARBA" id="ARBA00022840"/>
    </source>
</evidence>
<keyword evidence="6" id="KW-0010">Activator</keyword>
<dbReference type="Pfam" id="PF00072">
    <property type="entry name" value="Response_reg"/>
    <property type="match status" value="1"/>
</dbReference>
<dbReference type="InterPro" id="IPR027417">
    <property type="entry name" value="P-loop_NTPase"/>
</dbReference>
<accession>A0A1T5MCP0</accession>
<evidence type="ECO:0000313" key="13">
    <source>
        <dbReference type="Proteomes" id="UP000190285"/>
    </source>
</evidence>
<dbReference type="InterPro" id="IPR002197">
    <property type="entry name" value="HTH_Fis"/>
</dbReference>
<dbReference type="Gene3D" id="3.40.50.2300">
    <property type="match status" value="1"/>
</dbReference>
<comment type="function">
    <text evidence="8">May play the central regulatory role in sporulation. It may be an element of the effector pathway responsible for the activation of sporulation genes in response to nutritional stress. Spo0A may act in concert with spo0H (a sigma factor) to control the expression of some genes that are critical to the sporulation process.</text>
</comment>
<dbReference type="InterPro" id="IPR001789">
    <property type="entry name" value="Sig_transdc_resp-reg_receiver"/>
</dbReference>
<dbReference type="PROSITE" id="PS00675">
    <property type="entry name" value="SIGMA54_INTERACT_1"/>
    <property type="match status" value="1"/>
</dbReference>
<protein>
    <recommendedName>
        <fullName evidence="1">Stage 0 sporulation protein A homolog</fullName>
    </recommendedName>
</protein>
<keyword evidence="5" id="KW-0238">DNA-binding</keyword>
<evidence type="ECO:0000256" key="8">
    <source>
        <dbReference type="ARBA" id="ARBA00024867"/>
    </source>
</evidence>
<organism evidence="12 13">
    <name type="scientific">Maledivibacter halophilus</name>
    <dbReference type="NCBI Taxonomy" id="36842"/>
    <lineage>
        <taxon>Bacteria</taxon>
        <taxon>Bacillati</taxon>
        <taxon>Bacillota</taxon>
        <taxon>Clostridia</taxon>
        <taxon>Peptostreptococcales</taxon>
        <taxon>Caminicellaceae</taxon>
        <taxon>Maledivibacter</taxon>
    </lineage>
</organism>
<dbReference type="SMART" id="SM00448">
    <property type="entry name" value="REC"/>
    <property type="match status" value="1"/>
</dbReference>
<keyword evidence="3" id="KW-0067">ATP-binding</keyword>
<dbReference type="PANTHER" id="PTHR32071">
    <property type="entry name" value="TRANSCRIPTIONAL REGULATORY PROTEIN"/>
    <property type="match status" value="1"/>
</dbReference>
<gene>
    <name evidence="12" type="ORF">SAMN02194393_04408</name>
</gene>
<dbReference type="InterPro" id="IPR058031">
    <property type="entry name" value="AAA_lid_NorR"/>
</dbReference>
<dbReference type="PROSITE" id="PS50045">
    <property type="entry name" value="SIGMA54_INTERACT_4"/>
    <property type="match status" value="1"/>
</dbReference>
<keyword evidence="7" id="KW-0804">Transcription</keyword>
<evidence type="ECO:0000256" key="6">
    <source>
        <dbReference type="ARBA" id="ARBA00023159"/>
    </source>
</evidence>
<keyword evidence="2" id="KW-0547">Nucleotide-binding</keyword>
<dbReference type="Pfam" id="PF02954">
    <property type="entry name" value="HTH_8"/>
    <property type="match status" value="1"/>
</dbReference>
<evidence type="ECO:0000259" key="10">
    <source>
        <dbReference type="PROSITE" id="PS50045"/>
    </source>
</evidence>
<feature type="domain" description="Sigma-54 factor interaction" evidence="10">
    <location>
        <begin position="140"/>
        <end position="369"/>
    </location>
</feature>
<evidence type="ECO:0000256" key="2">
    <source>
        <dbReference type="ARBA" id="ARBA00022741"/>
    </source>
</evidence>
<dbReference type="AlphaFoldDB" id="A0A1T5MCP0"/>
<dbReference type="OrthoDB" id="9803970at2"/>
<dbReference type="STRING" id="36842.SAMN02194393_04408"/>
<dbReference type="InterPro" id="IPR025662">
    <property type="entry name" value="Sigma_54_int_dom_ATP-bd_1"/>
</dbReference>
<name>A0A1T5MCP0_9FIRM</name>
<dbReference type="GO" id="GO:0043565">
    <property type="term" value="F:sequence-specific DNA binding"/>
    <property type="evidence" value="ECO:0007669"/>
    <property type="project" value="InterPro"/>
</dbReference>
<evidence type="ECO:0000256" key="9">
    <source>
        <dbReference type="PROSITE-ProRule" id="PRU00169"/>
    </source>
</evidence>
<dbReference type="InterPro" id="IPR009057">
    <property type="entry name" value="Homeodomain-like_sf"/>
</dbReference>
<evidence type="ECO:0000256" key="7">
    <source>
        <dbReference type="ARBA" id="ARBA00023163"/>
    </source>
</evidence>
<evidence type="ECO:0000313" key="12">
    <source>
        <dbReference type="EMBL" id="SKC85648.1"/>
    </source>
</evidence>
<dbReference type="SUPFAM" id="SSF52540">
    <property type="entry name" value="P-loop containing nucleoside triphosphate hydrolases"/>
    <property type="match status" value="1"/>
</dbReference>
<keyword evidence="13" id="KW-1185">Reference proteome</keyword>
<evidence type="ECO:0000256" key="4">
    <source>
        <dbReference type="ARBA" id="ARBA00023015"/>
    </source>
</evidence>
<dbReference type="GO" id="GO:0000160">
    <property type="term" value="P:phosphorelay signal transduction system"/>
    <property type="evidence" value="ECO:0007669"/>
    <property type="project" value="InterPro"/>
</dbReference>
<dbReference type="RefSeq" id="WP_079494720.1">
    <property type="nucleotide sequence ID" value="NZ_FUZT01000013.1"/>
</dbReference>
<feature type="domain" description="Response regulatory" evidence="11">
    <location>
        <begin position="3"/>
        <end position="116"/>
    </location>
</feature>
<dbReference type="SMART" id="SM00382">
    <property type="entry name" value="AAA"/>
    <property type="match status" value="1"/>
</dbReference>